<dbReference type="Gene3D" id="3.80.10.10">
    <property type="entry name" value="Ribonuclease Inhibitor"/>
    <property type="match status" value="1"/>
</dbReference>
<dbReference type="Proteomes" id="UP000641386">
    <property type="component" value="Unassembled WGS sequence"/>
</dbReference>
<proteinExistence type="predicted"/>
<organism evidence="1 2">
    <name type="scientific">Streptomyces spiralis</name>
    <dbReference type="NCBI Taxonomy" id="66376"/>
    <lineage>
        <taxon>Bacteria</taxon>
        <taxon>Bacillati</taxon>
        <taxon>Actinomycetota</taxon>
        <taxon>Actinomycetes</taxon>
        <taxon>Kitasatosporales</taxon>
        <taxon>Streptomycetaceae</taxon>
        <taxon>Streptomyces</taxon>
    </lineage>
</organism>
<accession>A0A919AD14</accession>
<dbReference type="SUPFAM" id="SSF52047">
    <property type="entry name" value="RNI-like"/>
    <property type="match status" value="1"/>
</dbReference>
<evidence type="ECO:0000313" key="1">
    <source>
        <dbReference type="EMBL" id="GHE97706.1"/>
    </source>
</evidence>
<keyword evidence="2" id="KW-1185">Reference proteome</keyword>
<reference evidence="1" key="2">
    <citation type="submission" date="2020-09" db="EMBL/GenBank/DDBJ databases">
        <authorList>
            <person name="Sun Q."/>
            <person name="Ohkuma M."/>
        </authorList>
    </citation>
    <scope>NUCLEOTIDE SEQUENCE</scope>
    <source>
        <strain evidence="1">JCM 3302</strain>
    </source>
</reference>
<dbReference type="RefSeq" id="WP_189905563.1">
    <property type="nucleotide sequence ID" value="NZ_BNBC01000036.1"/>
</dbReference>
<dbReference type="AlphaFoldDB" id="A0A919AD14"/>
<name>A0A919AD14_9ACTN</name>
<dbReference type="InterPro" id="IPR047722">
    <property type="entry name" value="STM4015-like"/>
</dbReference>
<dbReference type="EMBL" id="BNBC01000036">
    <property type="protein sequence ID" value="GHE97706.1"/>
    <property type="molecule type" value="Genomic_DNA"/>
</dbReference>
<comment type="caution">
    <text evidence="1">The sequence shown here is derived from an EMBL/GenBank/DDBJ whole genome shotgun (WGS) entry which is preliminary data.</text>
</comment>
<dbReference type="InterPro" id="IPR032675">
    <property type="entry name" value="LRR_dom_sf"/>
</dbReference>
<protein>
    <recommendedName>
        <fullName evidence="3">Leucine-rich repeat domain-containing protein</fullName>
    </recommendedName>
</protein>
<evidence type="ECO:0000313" key="2">
    <source>
        <dbReference type="Proteomes" id="UP000641386"/>
    </source>
</evidence>
<gene>
    <name evidence="1" type="ORF">GCM10014715_62460</name>
</gene>
<reference evidence="1" key="1">
    <citation type="journal article" date="2014" name="Int. J. Syst. Evol. Microbiol.">
        <title>Complete genome sequence of Corynebacterium casei LMG S-19264T (=DSM 44701T), isolated from a smear-ripened cheese.</title>
        <authorList>
            <consortium name="US DOE Joint Genome Institute (JGI-PGF)"/>
            <person name="Walter F."/>
            <person name="Albersmeier A."/>
            <person name="Kalinowski J."/>
            <person name="Ruckert C."/>
        </authorList>
    </citation>
    <scope>NUCLEOTIDE SEQUENCE</scope>
    <source>
        <strain evidence="1">JCM 3302</strain>
    </source>
</reference>
<sequence length="317" mass="34774">MSYYPSHLTRFHGLPVHDFPTGPEGAERDAPPAPGSVAWRLSCLLDEIPFDTLWPRFLDEVPTEEVTALVLGAWWDDWDERGIDPVLDAITAEAHRFPRLRAVFLADVESEETEISWIKQGDVTKVLRAWPRLEELGVRGAEDLVVEPLLHDGLRTLRVECGGLPREAVRGLSGCDFPALHRLDLWLGTTWYGGDCTREDVDTLLASLGDRPHLRHLGLRNSDIQDDIAAAVAATPVVARLDSLDLSMGALGDDGGGALLAGQPLTHLTSLNLNHHFMSEALTRRLSETLAPHGVDLALAPARRSHPAQGRYVAVGE</sequence>
<evidence type="ECO:0008006" key="3">
    <source>
        <dbReference type="Google" id="ProtNLM"/>
    </source>
</evidence>
<dbReference type="NCBIfam" id="NF038076">
    <property type="entry name" value="fam_STM4015"/>
    <property type="match status" value="1"/>
</dbReference>